<dbReference type="GO" id="GO:0005886">
    <property type="term" value="C:plasma membrane"/>
    <property type="evidence" value="ECO:0007669"/>
    <property type="project" value="TreeGrafter"/>
</dbReference>
<dbReference type="AlphaFoldDB" id="A0AAN8FNS7"/>
<keyword evidence="1" id="KW-0813">Transport</keyword>
<dbReference type="GO" id="GO:0015171">
    <property type="term" value="F:amino acid transmembrane transporter activity"/>
    <property type="evidence" value="ECO:0007669"/>
    <property type="project" value="TreeGrafter"/>
</dbReference>
<dbReference type="Pfam" id="PF13906">
    <property type="entry name" value="AA_permease_C"/>
    <property type="match status" value="1"/>
</dbReference>
<keyword evidence="2" id="KW-1133">Transmembrane helix</keyword>
<evidence type="ECO:0000313" key="5">
    <source>
        <dbReference type="Proteomes" id="UP001331761"/>
    </source>
</evidence>
<feature type="transmembrane region" description="Helical" evidence="2">
    <location>
        <begin position="85"/>
        <end position="104"/>
    </location>
</feature>
<feature type="non-terminal residue" evidence="4">
    <location>
        <position position="274"/>
    </location>
</feature>
<keyword evidence="2" id="KW-0812">Transmembrane</keyword>
<dbReference type="InterPro" id="IPR029485">
    <property type="entry name" value="CAT_C"/>
</dbReference>
<dbReference type="Proteomes" id="UP001331761">
    <property type="component" value="Unassembled WGS sequence"/>
</dbReference>
<evidence type="ECO:0000256" key="1">
    <source>
        <dbReference type="ARBA" id="ARBA00022448"/>
    </source>
</evidence>
<feature type="transmembrane region" description="Helical" evidence="2">
    <location>
        <begin position="58"/>
        <end position="79"/>
    </location>
</feature>
<gene>
    <name evidence="4" type="ORF">GCK32_016156</name>
</gene>
<feature type="transmembrane region" description="Helical" evidence="2">
    <location>
        <begin position="229"/>
        <end position="248"/>
    </location>
</feature>
<evidence type="ECO:0000259" key="3">
    <source>
        <dbReference type="Pfam" id="PF13906"/>
    </source>
</evidence>
<evidence type="ECO:0000313" key="4">
    <source>
        <dbReference type="EMBL" id="KAK5980319.1"/>
    </source>
</evidence>
<dbReference type="EMBL" id="WIXE01007571">
    <property type="protein sequence ID" value="KAK5980319.1"/>
    <property type="molecule type" value="Genomic_DNA"/>
</dbReference>
<dbReference type="PANTHER" id="PTHR43243:SF4">
    <property type="entry name" value="CATIONIC AMINO ACID TRANSPORTER 4"/>
    <property type="match status" value="1"/>
</dbReference>
<feature type="domain" description="Cationic amino acid transporter C-terminal" evidence="3">
    <location>
        <begin position="201"/>
        <end position="251"/>
    </location>
</feature>
<sequence>MDFTLGTARLTLDPDPFSCNHGYIQVSGMFALPRCVYAMADDGLLFSFLATVNRYTKVPLNAVLIFTLLNAVIALVFDLETLVDFLSIGTLSAYSMVSACVLVLRYQAAPIDGNSGRLDTGGRIKAWVPFRNFWESLPDGRSIVIAVIGLMIGYFWLAFTIRSGLMFSTGGIISMALSATLTILAFFFICGHEQNSLDLYFRVPFVPVIPCAGLLINTFMMAFLDYLTWIRFFAWMVIGLVIYFLYGIRHSKEGKKMRVVTASSLSTFSKQANG</sequence>
<dbReference type="PANTHER" id="PTHR43243">
    <property type="entry name" value="INNER MEMBRANE TRANSPORTER YGJI-RELATED"/>
    <property type="match status" value="1"/>
</dbReference>
<protein>
    <recommendedName>
        <fullName evidence="3">Cationic amino acid transporter C-terminal domain-containing protein</fullName>
    </recommendedName>
</protein>
<dbReference type="Gene3D" id="1.20.1740.10">
    <property type="entry name" value="Amino acid/polyamine transporter I"/>
    <property type="match status" value="1"/>
</dbReference>
<comment type="caution">
    <text evidence="4">The sequence shown here is derived from an EMBL/GenBank/DDBJ whole genome shotgun (WGS) entry which is preliminary data.</text>
</comment>
<reference evidence="4 5" key="1">
    <citation type="submission" date="2019-10" db="EMBL/GenBank/DDBJ databases">
        <title>Assembly and Annotation for the nematode Trichostrongylus colubriformis.</title>
        <authorList>
            <person name="Martin J."/>
        </authorList>
    </citation>
    <scope>NUCLEOTIDE SEQUENCE [LARGE SCALE GENOMIC DNA]</scope>
    <source>
        <strain evidence="4">G859</strain>
        <tissue evidence="4">Whole worm</tissue>
    </source>
</reference>
<feature type="transmembrane region" description="Helical" evidence="2">
    <location>
        <begin position="140"/>
        <end position="159"/>
    </location>
</feature>
<accession>A0AAN8FNS7</accession>
<keyword evidence="2" id="KW-0472">Membrane</keyword>
<proteinExistence type="predicted"/>
<feature type="transmembrane region" description="Helical" evidence="2">
    <location>
        <begin position="165"/>
        <end position="189"/>
    </location>
</feature>
<feature type="transmembrane region" description="Helical" evidence="2">
    <location>
        <begin position="201"/>
        <end position="223"/>
    </location>
</feature>
<keyword evidence="5" id="KW-1185">Reference proteome</keyword>
<name>A0AAN8FNS7_TRICO</name>
<evidence type="ECO:0000256" key="2">
    <source>
        <dbReference type="SAM" id="Phobius"/>
    </source>
</evidence>
<organism evidence="4 5">
    <name type="scientific">Trichostrongylus colubriformis</name>
    <name type="common">Black scour worm</name>
    <dbReference type="NCBI Taxonomy" id="6319"/>
    <lineage>
        <taxon>Eukaryota</taxon>
        <taxon>Metazoa</taxon>
        <taxon>Ecdysozoa</taxon>
        <taxon>Nematoda</taxon>
        <taxon>Chromadorea</taxon>
        <taxon>Rhabditida</taxon>
        <taxon>Rhabditina</taxon>
        <taxon>Rhabditomorpha</taxon>
        <taxon>Strongyloidea</taxon>
        <taxon>Trichostrongylidae</taxon>
        <taxon>Trichostrongylus</taxon>
    </lineage>
</organism>